<dbReference type="OrthoDB" id="8994871at2"/>
<dbReference type="EMBL" id="LPIX01000003">
    <property type="protein sequence ID" value="KWE13831.1"/>
    <property type="molecule type" value="Genomic_DNA"/>
</dbReference>
<dbReference type="Proteomes" id="UP000062998">
    <property type="component" value="Unassembled WGS sequence"/>
</dbReference>
<evidence type="ECO:0000313" key="2">
    <source>
        <dbReference type="Proteomes" id="UP000062998"/>
    </source>
</evidence>
<proteinExistence type="predicted"/>
<gene>
    <name evidence="1" type="ORF">WL73_30150</name>
</gene>
<sequence>MHGISEPMTEKEQADCPYFLHSSIPLYAMVQQLHPTQNCSPDAVDPMYSGNMQMICTGDPFICTYLSPLDAIMGSRALARSDDHFWPIDFRQVDTRRFMKRHGRLSVAVNYAYGATEGRLVVSDAGHPLMTYTFAFFDVPVEHHDHFTIRFPDSVVERIETAYLRAGLSGFSETLDVMDTWTAAQIADAETEALAHMPSTIALEGAAIDQYAIYDPESVDWVFTNFD</sequence>
<dbReference type="AlphaFoldDB" id="A0A107EK53"/>
<reference evidence="1 2" key="1">
    <citation type="submission" date="2015-11" db="EMBL/GenBank/DDBJ databases">
        <title>Expanding the genomic diversity of Burkholderia species for the development of highly accurate diagnostics.</title>
        <authorList>
            <person name="Sahl J."/>
            <person name="Keim P."/>
            <person name="Wagner D."/>
        </authorList>
    </citation>
    <scope>NUCLEOTIDE SEQUENCE [LARGE SCALE GENOMIC DNA]</scope>
    <source>
        <strain evidence="1 2">MSMB2167WGS</strain>
    </source>
</reference>
<accession>A0A107EK53</accession>
<comment type="caution">
    <text evidence="1">The sequence shown here is derived from an EMBL/GenBank/DDBJ whole genome shotgun (WGS) entry which is preliminary data.</text>
</comment>
<name>A0A107EK53_9BURK</name>
<evidence type="ECO:0000313" key="1">
    <source>
        <dbReference type="EMBL" id="KWE13831.1"/>
    </source>
</evidence>
<protein>
    <submittedName>
        <fullName evidence="1">Uncharacterized protein</fullName>
    </submittedName>
</protein>
<organism evidence="1 2">
    <name type="scientific">Burkholderia ubonensis</name>
    <dbReference type="NCBI Taxonomy" id="101571"/>
    <lineage>
        <taxon>Bacteria</taxon>
        <taxon>Pseudomonadati</taxon>
        <taxon>Pseudomonadota</taxon>
        <taxon>Betaproteobacteria</taxon>
        <taxon>Burkholderiales</taxon>
        <taxon>Burkholderiaceae</taxon>
        <taxon>Burkholderia</taxon>
        <taxon>Burkholderia cepacia complex</taxon>
    </lineage>
</organism>